<accession>A0A8H7ZLC2</accession>
<keyword evidence="2" id="KW-0809">Transit peptide</keyword>
<sequence length="399" mass="43618">MLLLRRRWSPGPSRRLFPEQRVPPPPRRRLASAAAAALADEDPLHAGDRFAAVPRRAFVEVEGPEAAKFLQGLCTNHVPLIQNGGDGFFAAFLSPQGAGASQGAGVTPTPHPKQPGRSFPSEQLAARSSVCMSSPAPPSNRAFGVFAAGNPPLPYFFVFSNRQGRVLHDVFIYPRNVGRDFPHPLFLIECDSETKPDLVSHLRKYLLRTKAAVRDPEPGAYRAWSVWGPGTAPAHQHQQHAAAGAAAPGPGARLILKERRWSEIGCRDVRAPGMGLRLVVPDDGERDPFGLPRDPQVRLPSTFSELPPAEYTVRRILKGVPEGADDLAPGQALPLESNFDYMGGIDFRKGCYVGQELTIRTYHTGVTRKRIMPVRLARQGDEPYVVGTLRVDRSVEPPP</sequence>
<proteinExistence type="inferred from homology"/>
<comment type="subcellular location">
    <subcellularLocation>
        <location evidence="1">Mitochondrion</location>
    </subcellularLocation>
</comment>
<dbReference type="AlphaFoldDB" id="A0A8H7ZLC2"/>
<dbReference type="EMBL" id="JAEFCI010013487">
    <property type="protein sequence ID" value="KAG5455371.1"/>
    <property type="molecule type" value="Genomic_DNA"/>
</dbReference>
<dbReference type="InterPro" id="IPR027266">
    <property type="entry name" value="TrmE/GcvT-like"/>
</dbReference>
<keyword evidence="7" id="KW-1185">Reference proteome</keyword>
<dbReference type="SUPFAM" id="SSF103025">
    <property type="entry name" value="Folate-binding domain"/>
    <property type="match status" value="2"/>
</dbReference>
<dbReference type="GO" id="GO:0005759">
    <property type="term" value="C:mitochondrial matrix"/>
    <property type="evidence" value="ECO:0007669"/>
    <property type="project" value="TreeGrafter"/>
</dbReference>
<name>A0A8H7ZLC2_9FUNG</name>
<reference evidence="6 7" key="1">
    <citation type="journal article" name="Sci. Rep.">
        <title>Genome-scale phylogenetic analyses confirm Olpidium as the closest living zoosporic fungus to the non-flagellated, terrestrial fungi.</title>
        <authorList>
            <person name="Chang Y."/>
            <person name="Rochon D."/>
            <person name="Sekimoto S."/>
            <person name="Wang Y."/>
            <person name="Chovatia M."/>
            <person name="Sandor L."/>
            <person name="Salamov A."/>
            <person name="Grigoriev I.V."/>
            <person name="Stajich J.E."/>
            <person name="Spatafora J.W."/>
        </authorList>
    </citation>
    <scope>NUCLEOTIDE SEQUENCE [LARGE SCALE GENOMIC DNA]</scope>
    <source>
        <strain evidence="6">S191</strain>
    </source>
</reference>
<evidence type="ECO:0000256" key="1">
    <source>
        <dbReference type="ARBA" id="ARBA00004173"/>
    </source>
</evidence>
<dbReference type="InterPro" id="IPR045179">
    <property type="entry name" value="YgfZ/GcvT"/>
</dbReference>
<evidence type="ECO:0000313" key="6">
    <source>
        <dbReference type="EMBL" id="KAG5455371.1"/>
    </source>
</evidence>
<dbReference type="OrthoDB" id="191995at2759"/>
<evidence type="ECO:0000256" key="2">
    <source>
        <dbReference type="ARBA" id="ARBA00022946"/>
    </source>
</evidence>
<feature type="region of interest" description="Disordered" evidence="5">
    <location>
        <begin position="100"/>
        <end position="121"/>
    </location>
</feature>
<dbReference type="Proteomes" id="UP000673691">
    <property type="component" value="Unassembled WGS sequence"/>
</dbReference>
<dbReference type="InterPro" id="IPR017703">
    <property type="entry name" value="YgfZ/GCV_T_CS"/>
</dbReference>
<evidence type="ECO:0000256" key="3">
    <source>
        <dbReference type="ARBA" id="ARBA00023128"/>
    </source>
</evidence>
<protein>
    <submittedName>
        <fullName evidence="6">Uncharacterized protein</fullName>
    </submittedName>
</protein>
<evidence type="ECO:0000256" key="5">
    <source>
        <dbReference type="SAM" id="MobiDB-lite"/>
    </source>
</evidence>
<comment type="similarity">
    <text evidence="4">Belongs to the GcvT family. CAF17/IBA57 subfamily.</text>
</comment>
<dbReference type="GO" id="GO:0016226">
    <property type="term" value="P:iron-sulfur cluster assembly"/>
    <property type="evidence" value="ECO:0007669"/>
    <property type="project" value="TreeGrafter"/>
</dbReference>
<evidence type="ECO:0000313" key="7">
    <source>
        <dbReference type="Proteomes" id="UP000673691"/>
    </source>
</evidence>
<feature type="non-terminal residue" evidence="6">
    <location>
        <position position="399"/>
    </location>
</feature>
<dbReference type="PANTHER" id="PTHR22602:SF0">
    <property type="entry name" value="TRANSFERASE CAF17, MITOCHONDRIAL-RELATED"/>
    <property type="match status" value="1"/>
</dbReference>
<organism evidence="6 7">
    <name type="scientific">Olpidium bornovanus</name>
    <dbReference type="NCBI Taxonomy" id="278681"/>
    <lineage>
        <taxon>Eukaryota</taxon>
        <taxon>Fungi</taxon>
        <taxon>Fungi incertae sedis</taxon>
        <taxon>Olpidiomycota</taxon>
        <taxon>Olpidiomycotina</taxon>
        <taxon>Olpidiomycetes</taxon>
        <taxon>Olpidiales</taxon>
        <taxon>Olpidiaceae</taxon>
        <taxon>Olpidium</taxon>
    </lineage>
</organism>
<evidence type="ECO:0000256" key="4">
    <source>
        <dbReference type="ARBA" id="ARBA00093447"/>
    </source>
</evidence>
<dbReference type="Gene3D" id="3.30.1360.120">
    <property type="entry name" value="Probable tRNA modification gtpase trme, domain 1"/>
    <property type="match status" value="2"/>
</dbReference>
<dbReference type="PANTHER" id="PTHR22602">
    <property type="entry name" value="TRANSFERASE CAF17, MITOCHONDRIAL-RELATED"/>
    <property type="match status" value="1"/>
</dbReference>
<comment type="caution">
    <text evidence="6">The sequence shown here is derived from an EMBL/GenBank/DDBJ whole genome shotgun (WGS) entry which is preliminary data.</text>
</comment>
<keyword evidence="3" id="KW-0496">Mitochondrion</keyword>
<dbReference type="NCBIfam" id="TIGR03317">
    <property type="entry name" value="ygfZ_signature"/>
    <property type="match status" value="1"/>
</dbReference>
<gene>
    <name evidence="6" type="ORF">BJ554DRAFT_5230</name>
</gene>